<dbReference type="Proteomes" id="UP000266178">
    <property type="component" value="Unassembled WGS sequence"/>
</dbReference>
<evidence type="ECO:0000256" key="2">
    <source>
        <dbReference type="ARBA" id="ARBA00022670"/>
    </source>
</evidence>
<keyword evidence="4 9" id="KW-0378">Hydrolase</keyword>
<dbReference type="GO" id="GO:0004222">
    <property type="term" value="F:metalloendopeptidase activity"/>
    <property type="evidence" value="ECO:0007669"/>
    <property type="project" value="TreeGrafter"/>
</dbReference>
<dbReference type="SUPFAM" id="SSF82171">
    <property type="entry name" value="DPP6 N-terminal domain-like"/>
    <property type="match status" value="1"/>
</dbReference>
<comment type="cofactor">
    <cofactor evidence="1">
        <name>Zn(2+)</name>
        <dbReference type="ChEBI" id="CHEBI:29105"/>
    </cofactor>
</comment>
<evidence type="ECO:0000256" key="4">
    <source>
        <dbReference type="ARBA" id="ARBA00022801"/>
    </source>
</evidence>
<dbReference type="Gene3D" id="2.120.10.30">
    <property type="entry name" value="TolB, C-terminal domain"/>
    <property type="match status" value="1"/>
</dbReference>
<dbReference type="Gene3D" id="2.70.70.10">
    <property type="entry name" value="Glucose Permease (Domain IIA)"/>
    <property type="match status" value="1"/>
</dbReference>
<evidence type="ECO:0000256" key="1">
    <source>
        <dbReference type="ARBA" id="ARBA00001947"/>
    </source>
</evidence>
<dbReference type="CDD" id="cd12797">
    <property type="entry name" value="M23_peptidase"/>
    <property type="match status" value="1"/>
</dbReference>
<keyword evidence="5" id="KW-0862">Zinc</keyword>
<dbReference type="GO" id="GO:0046872">
    <property type="term" value="F:metal ion binding"/>
    <property type="evidence" value="ECO:0007669"/>
    <property type="project" value="UniProtKB-KW"/>
</dbReference>
<dbReference type="RefSeq" id="WP_119357210.1">
    <property type="nucleotide sequence ID" value="NZ_BJXM01000011.1"/>
</dbReference>
<feature type="domain" description="M23ase beta-sheet core" evidence="8">
    <location>
        <begin position="72"/>
        <end position="165"/>
    </location>
</feature>
<dbReference type="SUPFAM" id="SSF51261">
    <property type="entry name" value="Duplicated hybrid motif"/>
    <property type="match status" value="1"/>
</dbReference>
<dbReference type="InterPro" id="IPR011042">
    <property type="entry name" value="6-blade_b-propeller_TolB-like"/>
</dbReference>
<reference evidence="9 10" key="1">
    <citation type="submission" date="2018-08" db="EMBL/GenBank/DDBJ databases">
        <title>Meiothermus granaticius genome AF-68 sequencing project.</title>
        <authorList>
            <person name="Da Costa M.S."/>
            <person name="Albuquerque L."/>
            <person name="Raposo P."/>
            <person name="Froufe H.J.C."/>
            <person name="Barroso C.S."/>
            <person name="Egas C."/>
        </authorList>
    </citation>
    <scope>NUCLEOTIDE SEQUENCE [LARGE SCALE GENOMIC DNA]</scope>
    <source>
        <strain evidence="9 10">AF-68</strain>
    </source>
</reference>
<dbReference type="InterPro" id="IPR016047">
    <property type="entry name" value="M23ase_b-sheet_dom"/>
</dbReference>
<keyword evidence="2" id="KW-0645">Protease</keyword>
<evidence type="ECO:0000256" key="7">
    <source>
        <dbReference type="SAM" id="MobiDB-lite"/>
    </source>
</evidence>
<feature type="region of interest" description="Disordered" evidence="7">
    <location>
        <begin position="195"/>
        <end position="244"/>
    </location>
</feature>
<keyword evidence="3" id="KW-0479">Metal-binding</keyword>
<keyword evidence="6" id="KW-0482">Metalloprotease</keyword>
<dbReference type="InterPro" id="IPR050570">
    <property type="entry name" value="Cell_wall_metabolism_enzyme"/>
</dbReference>
<dbReference type="PANTHER" id="PTHR21666">
    <property type="entry name" value="PEPTIDASE-RELATED"/>
    <property type="match status" value="1"/>
</dbReference>
<evidence type="ECO:0000256" key="3">
    <source>
        <dbReference type="ARBA" id="ARBA00022723"/>
    </source>
</evidence>
<organism evidence="9 10">
    <name type="scientific">Meiothermus granaticius NBRC 107808</name>
    <dbReference type="NCBI Taxonomy" id="1227551"/>
    <lineage>
        <taxon>Bacteria</taxon>
        <taxon>Thermotogati</taxon>
        <taxon>Deinococcota</taxon>
        <taxon>Deinococci</taxon>
        <taxon>Thermales</taxon>
        <taxon>Thermaceae</taxon>
        <taxon>Meiothermus</taxon>
    </lineage>
</organism>
<proteinExistence type="predicted"/>
<sequence length="553" mass="60594">MQRLLVGLLAGVALAHTAPPWPETPMAKPQGQFSLPFADPPGPNTWLLGQPYGNTVGAYRQARSLYAAIQGIHFGLDFSAPCGTPVRAIGDGTVVEVDGPHGSPPHNLVIDHGNGVSSLYGHLLRRPSLEVGAKVKRGQVVALSGDSQLTCVSAPHLHLEIRDRSHTRLFNPLPYLAADWPTLLLTGFSRSFERDLEDPRKWQQPDQQPQARRGGPPLANFTHPWPPDPSRSGPAGPLGRFPGLPRSPAALKPTAYAPGPYRLTEGGCCVNPIWSPDSRHVLFIDRRAGQTAYYGVSVAQPSEPRAYLPVAYFSPAFTYAQVPGQPSRFQRLSSGQEFALDTAGTPVLWSPGEQQMAWTVSASSGNYDVRRGQVWVAKPGEAPRQLATVYGGGAVAWLDEHTLLLSGKRSPQDPLRSLETLDLSSGQRRVLSQALNFRGIQPSPGGNHIAYYTAFDRPERNGLWLLQRNGEKQRLNFFGAYQWRDAQRLVYIELQPGVETHVLREYHLKTGQARALADLGTKMSNGDWQVSPDGRAVVFVNLKDRNLWVTALP</sequence>
<protein>
    <submittedName>
        <fullName evidence="9">Murein DD-endopeptidase MepM</fullName>
        <ecNumber evidence="9">3.4.24.-</ecNumber>
    </submittedName>
</protein>
<dbReference type="OrthoDB" id="27344at2"/>
<dbReference type="EC" id="3.4.24.-" evidence="9"/>
<dbReference type="InterPro" id="IPR011055">
    <property type="entry name" value="Dup_hybrid_motif"/>
</dbReference>
<gene>
    <name evidence="9" type="primary">mepM_3</name>
    <name evidence="9" type="ORF">Mgrana_01720</name>
</gene>
<name>A0A399F6Y4_9DEIN</name>
<comment type="caution">
    <text evidence="9">The sequence shown here is derived from an EMBL/GenBank/DDBJ whole genome shotgun (WGS) entry which is preliminary data.</text>
</comment>
<dbReference type="GO" id="GO:0006508">
    <property type="term" value="P:proteolysis"/>
    <property type="evidence" value="ECO:0007669"/>
    <property type="project" value="UniProtKB-KW"/>
</dbReference>
<dbReference type="PANTHER" id="PTHR21666:SF288">
    <property type="entry name" value="CELL DIVISION PROTEIN YTFB"/>
    <property type="match status" value="1"/>
</dbReference>
<dbReference type="AlphaFoldDB" id="A0A399F6Y4"/>
<evidence type="ECO:0000313" key="10">
    <source>
        <dbReference type="Proteomes" id="UP000266178"/>
    </source>
</evidence>
<keyword evidence="10" id="KW-1185">Reference proteome</keyword>
<dbReference type="Pfam" id="PF01551">
    <property type="entry name" value="Peptidase_M23"/>
    <property type="match status" value="1"/>
</dbReference>
<evidence type="ECO:0000256" key="6">
    <source>
        <dbReference type="ARBA" id="ARBA00023049"/>
    </source>
</evidence>
<evidence type="ECO:0000259" key="8">
    <source>
        <dbReference type="Pfam" id="PF01551"/>
    </source>
</evidence>
<evidence type="ECO:0000313" key="9">
    <source>
        <dbReference type="EMBL" id="RIH92424.1"/>
    </source>
</evidence>
<evidence type="ECO:0000256" key="5">
    <source>
        <dbReference type="ARBA" id="ARBA00022833"/>
    </source>
</evidence>
<dbReference type="EMBL" id="QWLB01000020">
    <property type="protein sequence ID" value="RIH92424.1"/>
    <property type="molecule type" value="Genomic_DNA"/>
</dbReference>
<accession>A0A399F6Y4</accession>